<dbReference type="InterPro" id="IPR021388">
    <property type="entry name" value="DUF3024"/>
</dbReference>
<dbReference type="KEGG" id="xba:C7S18_06185"/>
<proteinExistence type="predicted"/>
<protein>
    <recommendedName>
        <fullName evidence="3">DUF3024 domain-containing protein</fullName>
    </recommendedName>
</protein>
<evidence type="ECO:0000313" key="1">
    <source>
        <dbReference type="EMBL" id="AVP96814.1"/>
    </source>
</evidence>
<evidence type="ECO:0008006" key="3">
    <source>
        <dbReference type="Google" id="ProtNLM"/>
    </source>
</evidence>
<reference evidence="1 2" key="2">
    <citation type="submission" date="2018-03" db="EMBL/GenBank/DDBJ databases">
        <authorList>
            <person name="Keele B.F."/>
        </authorList>
    </citation>
    <scope>NUCLEOTIDE SEQUENCE [LARGE SCALE GENOMIC DNA]</scope>
    <source>
        <strain evidence="1 2">D13</strain>
    </source>
</reference>
<dbReference type="OrthoDB" id="1362002at2"/>
<name>A0A2P1PPQ9_9GAMM</name>
<dbReference type="AlphaFoldDB" id="A0A2P1PPQ9"/>
<dbReference type="RefSeq" id="WP_106890740.1">
    <property type="nucleotide sequence ID" value="NZ_CP027860.1"/>
</dbReference>
<dbReference type="Proteomes" id="UP000241074">
    <property type="component" value="Chromosome"/>
</dbReference>
<dbReference type="Pfam" id="PF11225">
    <property type="entry name" value="DUF3024"/>
    <property type="match status" value="1"/>
</dbReference>
<reference evidence="1 2" key="1">
    <citation type="submission" date="2018-03" db="EMBL/GenBank/DDBJ databases">
        <title>Ahniella affigens gen. nov., sp. nov., a gammaproteobacterium isolated from sandy soil near a stream.</title>
        <authorList>
            <person name="Ko Y."/>
            <person name="Kim J.-H."/>
        </authorList>
    </citation>
    <scope>NUCLEOTIDE SEQUENCE [LARGE SCALE GENOMIC DNA]</scope>
    <source>
        <strain evidence="1 2">D13</strain>
    </source>
</reference>
<gene>
    <name evidence="1" type="ORF">C7S18_06185</name>
</gene>
<dbReference type="EMBL" id="CP027860">
    <property type="protein sequence ID" value="AVP96814.1"/>
    <property type="molecule type" value="Genomic_DNA"/>
</dbReference>
<accession>A0A2P1PPQ9</accession>
<evidence type="ECO:0000313" key="2">
    <source>
        <dbReference type="Proteomes" id="UP000241074"/>
    </source>
</evidence>
<organism evidence="1 2">
    <name type="scientific">Ahniella affigens</name>
    <dbReference type="NCBI Taxonomy" id="2021234"/>
    <lineage>
        <taxon>Bacteria</taxon>
        <taxon>Pseudomonadati</taxon>
        <taxon>Pseudomonadota</taxon>
        <taxon>Gammaproteobacteria</taxon>
        <taxon>Lysobacterales</taxon>
        <taxon>Rhodanobacteraceae</taxon>
        <taxon>Ahniella</taxon>
    </lineage>
</organism>
<keyword evidence="2" id="KW-1185">Reference proteome</keyword>
<sequence>MALSELETARVRKVVGAYVESVRPPAHIRPKLDISFRIGNQSVEIVDVRPVWNGAPGELMEHSVAKATYVRTANQWRVYWLRGNLKWQSYEPAPSVDAIEQFVELVREDAWSCFWG</sequence>